<dbReference type="EMBL" id="BBMT01000018">
    <property type="protein sequence ID" value="GAL37548.1"/>
    <property type="molecule type" value="Genomic_DNA"/>
</dbReference>
<gene>
    <name evidence="1" type="ORF">JCM19240_695</name>
</gene>
<reference evidence="1 2" key="2">
    <citation type="submission" date="2014-09" db="EMBL/GenBank/DDBJ databases">
        <authorList>
            <consortium name="NBRP consortium"/>
            <person name="Sawabe T."/>
            <person name="Meirelles P."/>
            <person name="Nakanishi M."/>
            <person name="Sayaka M."/>
            <person name="Hattori M."/>
            <person name="Ohkuma M."/>
        </authorList>
    </citation>
    <scope>NUCLEOTIDE SEQUENCE [LARGE SCALE GENOMIC DNA]</scope>
    <source>
        <strain evidence="1 2">JCM 19240</strain>
    </source>
</reference>
<proteinExistence type="predicted"/>
<keyword evidence="2" id="KW-1185">Reference proteome</keyword>
<evidence type="ECO:0000313" key="1">
    <source>
        <dbReference type="EMBL" id="GAL37548.1"/>
    </source>
</evidence>
<dbReference type="Proteomes" id="UP000029224">
    <property type="component" value="Unassembled WGS sequence"/>
</dbReference>
<sequence>MNAEEWLRLSESFGGKFRCAVGSTKELESYALRTKRAWASGKSQMLACA</sequence>
<organism evidence="1 2">
    <name type="scientific">Vibrio maritimus</name>
    <dbReference type="NCBI Taxonomy" id="990268"/>
    <lineage>
        <taxon>Bacteria</taxon>
        <taxon>Pseudomonadati</taxon>
        <taxon>Pseudomonadota</taxon>
        <taxon>Gammaproteobacteria</taxon>
        <taxon>Vibrionales</taxon>
        <taxon>Vibrionaceae</taxon>
        <taxon>Vibrio</taxon>
    </lineage>
</organism>
<name>A0A090TE22_9VIBR</name>
<dbReference type="AlphaFoldDB" id="A0A090TE22"/>
<evidence type="ECO:0000313" key="2">
    <source>
        <dbReference type="Proteomes" id="UP000029224"/>
    </source>
</evidence>
<protein>
    <submittedName>
        <fullName evidence="1">Uncharacterized protein</fullName>
    </submittedName>
</protein>
<accession>A0A090TE22</accession>
<reference evidence="1 2" key="1">
    <citation type="submission" date="2014-09" db="EMBL/GenBank/DDBJ databases">
        <title>Vibrio maritimus JCM 19240. (C210) whole genome shotgun sequence.</title>
        <authorList>
            <person name="Sawabe T."/>
            <person name="Meirelles P."/>
            <person name="Nakanishi M."/>
            <person name="Sayaka M."/>
            <person name="Hattori M."/>
            <person name="Ohkuma M."/>
        </authorList>
    </citation>
    <scope>NUCLEOTIDE SEQUENCE [LARGE SCALE GENOMIC DNA]</scope>
    <source>
        <strain evidence="1 2">JCM 19240</strain>
    </source>
</reference>
<comment type="caution">
    <text evidence="1">The sequence shown here is derived from an EMBL/GenBank/DDBJ whole genome shotgun (WGS) entry which is preliminary data.</text>
</comment>